<dbReference type="EMBL" id="JBHSDH010000012">
    <property type="protein sequence ID" value="MFC4291442.1"/>
    <property type="molecule type" value="Genomic_DNA"/>
</dbReference>
<accession>A0ABV8RES5</accession>
<proteinExistence type="predicted"/>
<protein>
    <submittedName>
        <fullName evidence="1">Uncharacterized protein</fullName>
    </submittedName>
</protein>
<dbReference type="RefSeq" id="WP_381421295.1">
    <property type="nucleotide sequence ID" value="NZ_JBHSDH010000012.1"/>
</dbReference>
<evidence type="ECO:0000313" key="2">
    <source>
        <dbReference type="Proteomes" id="UP001595887"/>
    </source>
</evidence>
<keyword evidence="2" id="KW-1185">Reference proteome</keyword>
<evidence type="ECO:0000313" key="1">
    <source>
        <dbReference type="EMBL" id="MFC4291442.1"/>
    </source>
</evidence>
<dbReference type="Proteomes" id="UP001595887">
    <property type="component" value="Unassembled WGS sequence"/>
</dbReference>
<gene>
    <name evidence="1" type="ORF">ACFOWX_03330</name>
</gene>
<name>A0ABV8RES5_9SPHN</name>
<comment type="caution">
    <text evidence="1">The sequence shown here is derived from an EMBL/GenBank/DDBJ whole genome shotgun (WGS) entry which is preliminary data.</text>
</comment>
<reference evidence="2" key="1">
    <citation type="journal article" date="2019" name="Int. J. Syst. Evol. Microbiol.">
        <title>The Global Catalogue of Microorganisms (GCM) 10K type strain sequencing project: providing services to taxonomists for standard genome sequencing and annotation.</title>
        <authorList>
            <consortium name="The Broad Institute Genomics Platform"/>
            <consortium name="The Broad Institute Genome Sequencing Center for Infectious Disease"/>
            <person name="Wu L."/>
            <person name="Ma J."/>
        </authorList>
    </citation>
    <scope>NUCLEOTIDE SEQUENCE [LARGE SCALE GENOMIC DNA]</scope>
    <source>
        <strain evidence="2">CECT 8531</strain>
    </source>
</reference>
<sequence length="76" mass="8667">MAWNGRTAEVVAVGFCTNQTNTRFIIPDDFEYDTDVFGLPNLRGYNIGSYTNRRSCEARQHAANDHQYCDMRKTAA</sequence>
<organism evidence="1 2">
    <name type="scientific">Sphingorhabdus arenilitoris</name>
    <dbReference type="NCBI Taxonomy" id="1490041"/>
    <lineage>
        <taxon>Bacteria</taxon>
        <taxon>Pseudomonadati</taxon>
        <taxon>Pseudomonadota</taxon>
        <taxon>Alphaproteobacteria</taxon>
        <taxon>Sphingomonadales</taxon>
        <taxon>Sphingomonadaceae</taxon>
        <taxon>Sphingorhabdus</taxon>
    </lineage>
</organism>